<reference evidence="2" key="1">
    <citation type="submission" date="2021-10" db="EMBL/GenBank/DDBJ databases">
        <title>De novo Genome Assembly of Clathrus columnatus (Basidiomycota, Fungi) Using Illumina and Nanopore Sequence Data.</title>
        <authorList>
            <person name="Ogiso-Tanaka E."/>
            <person name="Itagaki H."/>
            <person name="Hosoya T."/>
            <person name="Hosaka K."/>
        </authorList>
    </citation>
    <scope>NUCLEOTIDE SEQUENCE</scope>
    <source>
        <strain evidence="2">MO-923</strain>
    </source>
</reference>
<comment type="caution">
    <text evidence="2">The sequence shown here is derived from an EMBL/GenBank/DDBJ whole genome shotgun (WGS) entry which is preliminary data.</text>
</comment>
<gene>
    <name evidence="2" type="ORF">Clacol_005961</name>
</gene>
<name>A0AAV5AF11_9AGAM</name>
<protein>
    <recommendedName>
        <fullName evidence="1">Ubiquitin-like domain-containing protein</fullName>
    </recommendedName>
</protein>
<dbReference type="Pfam" id="PF00240">
    <property type="entry name" value="ubiquitin"/>
    <property type="match status" value="1"/>
</dbReference>
<keyword evidence="3" id="KW-1185">Reference proteome</keyword>
<feature type="domain" description="Ubiquitin-like" evidence="1">
    <location>
        <begin position="2"/>
        <end position="68"/>
    </location>
</feature>
<evidence type="ECO:0000313" key="3">
    <source>
        <dbReference type="Proteomes" id="UP001050691"/>
    </source>
</evidence>
<accession>A0AAV5AF11</accession>
<dbReference type="SUPFAM" id="SSF54236">
    <property type="entry name" value="Ubiquitin-like"/>
    <property type="match status" value="2"/>
</dbReference>
<dbReference type="AlphaFoldDB" id="A0AAV5AF11"/>
<sequence length="148" mass="17045">MPNICISIIRDGRPLSNPKLTIDDGRTVARLKRDIRMSKNVAIEEQYLLFYKEVLQDDRTLKSYGIREVVQTPGAMQISYQIGQNQDVLRIRPKDLILEVRRKIADKSKLELDKFYLTDTQSKRFDDSMTIDSAGIKVNGHVNCAYPL</sequence>
<dbReference type="Proteomes" id="UP001050691">
    <property type="component" value="Unassembled WGS sequence"/>
</dbReference>
<dbReference type="InterPro" id="IPR029071">
    <property type="entry name" value="Ubiquitin-like_domsf"/>
</dbReference>
<evidence type="ECO:0000313" key="2">
    <source>
        <dbReference type="EMBL" id="GJJ11723.1"/>
    </source>
</evidence>
<proteinExistence type="predicted"/>
<dbReference type="InterPro" id="IPR000626">
    <property type="entry name" value="Ubiquitin-like_dom"/>
</dbReference>
<dbReference type="Gene3D" id="3.10.20.90">
    <property type="entry name" value="Phosphatidylinositol 3-kinase Catalytic Subunit, Chain A, domain 1"/>
    <property type="match status" value="1"/>
</dbReference>
<dbReference type="PROSITE" id="PS50053">
    <property type="entry name" value="UBIQUITIN_2"/>
    <property type="match status" value="1"/>
</dbReference>
<organism evidence="2 3">
    <name type="scientific">Clathrus columnatus</name>
    <dbReference type="NCBI Taxonomy" id="1419009"/>
    <lineage>
        <taxon>Eukaryota</taxon>
        <taxon>Fungi</taxon>
        <taxon>Dikarya</taxon>
        <taxon>Basidiomycota</taxon>
        <taxon>Agaricomycotina</taxon>
        <taxon>Agaricomycetes</taxon>
        <taxon>Phallomycetidae</taxon>
        <taxon>Phallales</taxon>
        <taxon>Clathraceae</taxon>
        <taxon>Clathrus</taxon>
    </lineage>
</organism>
<dbReference type="EMBL" id="BPWL01000007">
    <property type="protein sequence ID" value="GJJ11723.1"/>
    <property type="molecule type" value="Genomic_DNA"/>
</dbReference>
<evidence type="ECO:0000259" key="1">
    <source>
        <dbReference type="PROSITE" id="PS50053"/>
    </source>
</evidence>